<comment type="caution">
    <text evidence="1">The sequence shown here is derived from an EMBL/GenBank/DDBJ whole genome shotgun (WGS) entry which is preliminary data.</text>
</comment>
<dbReference type="Proteomes" id="UP001233999">
    <property type="component" value="Unassembled WGS sequence"/>
</dbReference>
<gene>
    <name evidence="1" type="ORF">L9F63_011038</name>
</gene>
<evidence type="ECO:0000313" key="2">
    <source>
        <dbReference type="Proteomes" id="UP001233999"/>
    </source>
</evidence>
<name>A0AAD8EQF1_DIPPU</name>
<sequence length="73" mass="8229">CRMLDKIMTLLSGGQRYKEDLNSFKTGVSGIKVHLPTESIHTSGNICAGKVAYEFQQLLSHEQISERLDMRCD</sequence>
<organism evidence="1 2">
    <name type="scientific">Diploptera punctata</name>
    <name type="common">Pacific beetle cockroach</name>
    <dbReference type="NCBI Taxonomy" id="6984"/>
    <lineage>
        <taxon>Eukaryota</taxon>
        <taxon>Metazoa</taxon>
        <taxon>Ecdysozoa</taxon>
        <taxon>Arthropoda</taxon>
        <taxon>Hexapoda</taxon>
        <taxon>Insecta</taxon>
        <taxon>Pterygota</taxon>
        <taxon>Neoptera</taxon>
        <taxon>Polyneoptera</taxon>
        <taxon>Dictyoptera</taxon>
        <taxon>Blattodea</taxon>
        <taxon>Blaberoidea</taxon>
        <taxon>Blaberidae</taxon>
        <taxon>Diplopterinae</taxon>
        <taxon>Diploptera</taxon>
    </lineage>
</organism>
<protein>
    <submittedName>
        <fullName evidence="1">Uncharacterized protein</fullName>
    </submittedName>
</protein>
<proteinExistence type="predicted"/>
<dbReference type="AlphaFoldDB" id="A0AAD8EQF1"/>
<reference evidence="1" key="1">
    <citation type="journal article" date="2023" name="IScience">
        <title>Live-bearing cockroach genome reveals convergent evolutionary mechanisms linked to viviparity in insects and beyond.</title>
        <authorList>
            <person name="Fouks B."/>
            <person name="Harrison M.C."/>
            <person name="Mikhailova A.A."/>
            <person name="Marchal E."/>
            <person name="English S."/>
            <person name="Carruthers M."/>
            <person name="Jennings E.C."/>
            <person name="Chiamaka E.L."/>
            <person name="Frigard R.A."/>
            <person name="Pippel M."/>
            <person name="Attardo G.M."/>
            <person name="Benoit J.B."/>
            <person name="Bornberg-Bauer E."/>
            <person name="Tobe S.S."/>
        </authorList>
    </citation>
    <scope>NUCLEOTIDE SEQUENCE</scope>
    <source>
        <strain evidence="1">Stay&amp;Tobe</strain>
    </source>
</reference>
<keyword evidence="2" id="KW-1185">Reference proteome</keyword>
<accession>A0AAD8EQF1</accession>
<feature type="non-terminal residue" evidence="1">
    <location>
        <position position="1"/>
    </location>
</feature>
<evidence type="ECO:0000313" key="1">
    <source>
        <dbReference type="EMBL" id="KAJ9598274.1"/>
    </source>
</evidence>
<feature type="non-terminal residue" evidence="1">
    <location>
        <position position="73"/>
    </location>
</feature>
<dbReference type="EMBL" id="JASPKZ010001231">
    <property type="protein sequence ID" value="KAJ9598274.1"/>
    <property type="molecule type" value="Genomic_DNA"/>
</dbReference>
<reference evidence="1" key="2">
    <citation type="submission" date="2023-05" db="EMBL/GenBank/DDBJ databases">
        <authorList>
            <person name="Fouks B."/>
        </authorList>
    </citation>
    <scope>NUCLEOTIDE SEQUENCE</scope>
    <source>
        <strain evidence="1">Stay&amp;Tobe</strain>
        <tissue evidence="1">Testes</tissue>
    </source>
</reference>